<dbReference type="PANTHER" id="PTHR21047">
    <property type="entry name" value="DTDP-6-DEOXY-D-GLUCOSE-3,5 EPIMERASE"/>
    <property type="match status" value="1"/>
</dbReference>
<evidence type="ECO:0000313" key="5">
    <source>
        <dbReference type="Proteomes" id="UP000716004"/>
    </source>
</evidence>
<name>A0A8J7YKW0_9ARCH</name>
<dbReference type="InterPro" id="IPR011051">
    <property type="entry name" value="RmlC_Cupin_sf"/>
</dbReference>
<dbReference type="SUPFAM" id="SSF51182">
    <property type="entry name" value="RmlC-like cupins"/>
    <property type="match status" value="1"/>
</dbReference>
<evidence type="ECO:0000313" key="4">
    <source>
        <dbReference type="EMBL" id="MBX8644896.1"/>
    </source>
</evidence>
<sequence length="171" mass="19579">MLDAIQVIDLKRNIDERGSFSEIMREDWSEFLKGERPVQANYSVSNPNMIRAWHRHARGQFDIFVVVKGALKICAYNDIEDKGRGELVEVVAGGDRLQAVKVTGKYWHGTKCVSSIPSETVYFVTRAYDRDNPDELRRPWNDSKIIPSAINGSSSDPRVGKVWDWNYPPHK</sequence>
<protein>
    <submittedName>
        <fullName evidence="3">dTDP-4-dehydrorhamnose 3,5-epimerase family protein</fullName>
    </submittedName>
</protein>
<gene>
    <name evidence="3" type="ORF">J9259_08280</name>
    <name evidence="4" type="ORF">KIY12_09300</name>
</gene>
<dbReference type="GO" id="GO:0005829">
    <property type="term" value="C:cytosol"/>
    <property type="evidence" value="ECO:0007669"/>
    <property type="project" value="TreeGrafter"/>
</dbReference>
<dbReference type="Proteomes" id="UP000716004">
    <property type="component" value="Unassembled WGS sequence"/>
</dbReference>
<organism evidence="3 5">
    <name type="scientific">Candidatus Sysuiplasma superficiale</name>
    <dbReference type="NCBI Taxonomy" id="2823368"/>
    <lineage>
        <taxon>Archaea</taxon>
        <taxon>Methanobacteriati</taxon>
        <taxon>Thermoplasmatota</taxon>
        <taxon>Thermoplasmata</taxon>
        <taxon>Candidatus Sysuiplasmatales</taxon>
        <taxon>Candidatus Sysuiplasmataceae</taxon>
        <taxon>Candidatus Sysuiplasma</taxon>
    </lineage>
</organism>
<comment type="caution">
    <text evidence="3">The sequence shown here is derived from an EMBL/GenBank/DDBJ whole genome shotgun (WGS) entry which is preliminary data.</text>
</comment>
<dbReference type="GO" id="GO:0019305">
    <property type="term" value="P:dTDP-rhamnose biosynthetic process"/>
    <property type="evidence" value="ECO:0007669"/>
    <property type="project" value="TreeGrafter"/>
</dbReference>
<reference evidence="3" key="1">
    <citation type="submission" date="2021-04" db="EMBL/GenBank/DDBJ databases">
        <title>Genomic insights into ecological role and evolution of a novel Thermoplasmata order Candidatus Sysuiplasmatales.</title>
        <authorList>
            <person name="Yuan Y."/>
        </authorList>
    </citation>
    <scope>NUCLEOTIDE SEQUENCE</scope>
    <source>
        <strain evidence="4">TUT19-bin139</strain>
        <strain evidence="3">YP2-bin.285</strain>
    </source>
</reference>
<dbReference type="Proteomes" id="UP000750197">
    <property type="component" value="Unassembled WGS sequence"/>
</dbReference>
<dbReference type="EMBL" id="JAHEAC010000118">
    <property type="protein sequence ID" value="MBX8644896.1"/>
    <property type="molecule type" value="Genomic_DNA"/>
</dbReference>
<dbReference type="GO" id="GO:0000271">
    <property type="term" value="P:polysaccharide biosynthetic process"/>
    <property type="evidence" value="ECO:0007669"/>
    <property type="project" value="TreeGrafter"/>
</dbReference>
<dbReference type="EMBL" id="JAGVSJ010000030">
    <property type="protein sequence ID" value="MBX8632492.1"/>
    <property type="molecule type" value="Genomic_DNA"/>
</dbReference>
<dbReference type="InterPro" id="IPR014710">
    <property type="entry name" value="RmlC-like_jellyroll"/>
</dbReference>
<dbReference type="InterPro" id="IPR000888">
    <property type="entry name" value="RmlC-like"/>
</dbReference>
<dbReference type="PANTHER" id="PTHR21047:SF2">
    <property type="entry name" value="THYMIDINE DIPHOSPHO-4-KETO-RHAMNOSE 3,5-EPIMERASE"/>
    <property type="match status" value="1"/>
</dbReference>
<dbReference type="Pfam" id="PF14667">
    <property type="entry name" value="Polysacc_synt_C"/>
    <property type="match status" value="1"/>
</dbReference>
<proteinExistence type="predicted"/>
<evidence type="ECO:0000256" key="1">
    <source>
        <dbReference type="PIRSR" id="PIRSR600888-3"/>
    </source>
</evidence>
<evidence type="ECO:0000313" key="3">
    <source>
        <dbReference type="EMBL" id="MBX8632492.1"/>
    </source>
</evidence>
<dbReference type="InterPro" id="IPR029303">
    <property type="entry name" value="CapF_C"/>
</dbReference>
<dbReference type="AlphaFoldDB" id="A0A8J7YKW0"/>
<feature type="domain" description="Capsular polysaccharide assembling protein CapF C-terminal" evidence="2">
    <location>
        <begin position="14"/>
        <end position="135"/>
    </location>
</feature>
<dbReference type="Gene3D" id="2.60.120.10">
    <property type="entry name" value="Jelly Rolls"/>
    <property type="match status" value="1"/>
</dbReference>
<feature type="site" description="Participates in a stacking interaction with the thymidine ring of dTDP-4-oxo-6-deoxyglucose" evidence="1">
    <location>
        <position position="128"/>
    </location>
</feature>
<accession>A0A8J7YKW0</accession>
<evidence type="ECO:0000259" key="2">
    <source>
        <dbReference type="Pfam" id="PF14667"/>
    </source>
</evidence>
<dbReference type="GO" id="GO:0008830">
    <property type="term" value="F:dTDP-4-dehydrorhamnose 3,5-epimerase activity"/>
    <property type="evidence" value="ECO:0007669"/>
    <property type="project" value="InterPro"/>
</dbReference>